<feature type="compositionally biased region" description="Low complexity" evidence="1">
    <location>
        <begin position="249"/>
        <end position="263"/>
    </location>
</feature>
<feature type="region of interest" description="Disordered" evidence="1">
    <location>
        <begin position="224"/>
        <end position="280"/>
    </location>
</feature>
<evidence type="ECO:0000259" key="2">
    <source>
        <dbReference type="Pfam" id="PF09347"/>
    </source>
</evidence>
<dbReference type="NCBIfam" id="TIGR03424">
    <property type="entry name" value="urea_degr_1"/>
    <property type="match status" value="1"/>
</dbReference>
<dbReference type="Pfam" id="PF09347">
    <property type="entry name" value="DUF1989"/>
    <property type="match status" value="2"/>
</dbReference>
<evidence type="ECO:0000313" key="3">
    <source>
        <dbReference type="EMBL" id="SDO58255.1"/>
    </source>
</evidence>
<evidence type="ECO:0000256" key="1">
    <source>
        <dbReference type="SAM" id="MobiDB-lite"/>
    </source>
</evidence>
<name>A0A1H0KQW5_9HYPH</name>
<feature type="compositionally biased region" description="Basic and acidic residues" evidence="1">
    <location>
        <begin position="1"/>
        <end position="20"/>
    </location>
</feature>
<dbReference type="STRING" id="582672.SAMN05216360_12831"/>
<accession>A0A1H0KQW5</accession>
<evidence type="ECO:0000313" key="4">
    <source>
        <dbReference type="Proteomes" id="UP000198704"/>
    </source>
</evidence>
<dbReference type="PANTHER" id="PTHR31527">
    <property type="entry name" value="RE64534P"/>
    <property type="match status" value="1"/>
</dbReference>
<feature type="domain" description="DUF1989" evidence="2">
    <location>
        <begin position="288"/>
        <end position="453"/>
    </location>
</feature>
<dbReference type="InterPro" id="IPR017791">
    <property type="entry name" value="UAAP2"/>
</dbReference>
<dbReference type="InterPro" id="IPR018959">
    <property type="entry name" value="DUF1989"/>
</dbReference>
<feature type="region of interest" description="Disordered" evidence="1">
    <location>
        <begin position="1"/>
        <end position="43"/>
    </location>
</feature>
<gene>
    <name evidence="3" type="ORF">SAMN05216360_12831</name>
</gene>
<protein>
    <submittedName>
        <fullName evidence="3">Urea carboxylase-associated protein 1/urea carboxylase-associated protein 2</fullName>
    </submittedName>
</protein>
<proteinExistence type="predicted"/>
<dbReference type="Proteomes" id="UP000198704">
    <property type="component" value="Unassembled WGS sequence"/>
</dbReference>
<dbReference type="AlphaFoldDB" id="A0A1H0KQW5"/>
<organism evidence="3 4">
    <name type="scientific">Methylobacterium phyllostachyos</name>
    <dbReference type="NCBI Taxonomy" id="582672"/>
    <lineage>
        <taxon>Bacteria</taxon>
        <taxon>Pseudomonadati</taxon>
        <taxon>Pseudomonadota</taxon>
        <taxon>Alphaproteobacteria</taxon>
        <taxon>Hyphomicrobiales</taxon>
        <taxon>Methylobacteriaceae</taxon>
        <taxon>Methylobacterium</taxon>
    </lineage>
</organism>
<reference evidence="4" key="1">
    <citation type="submission" date="2016-10" db="EMBL/GenBank/DDBJ databases">
        <authorList>
            <person name="Varghese N."/>
            <person name="Submissions S."/>
        </authorList>
    </citation>
    <scope>NUCLEOTIDE SEQUENCE [LARGE SCALE GENOMIC DNA]</scope>
    <source>
        <strain evidence="4">BL47</strain>
    </source>
</reference>
<keyword evidence="4" id="KW-1185">Reference proteome</keyword>
<dbReference type="NCBIfam" id="TIGR03425">
    <property type="entry name" value="urea_degr_2"/>
    <property type="match status" value="1"/>
</dbReference>
<dbReference type="PANTHER" id="PTHR31527:SF0">
    <property type="entry name" value="RE64534P"/>
    <property type="match status" value="1"/>
</dbReference>
<feature type="domain" description="DUF1989" evidence="2">
    <location>
        <begin position="50"/>
        <end position="214"/>
    </location>
</feature>
<sequence>MSDDASRITENRRRYEELKRAGQGHAPRALPGPSPRDGAPIPPEAVLHRETIPGGWYWTTTLKAGEALRIALDHGPSSVALVAWAEADASERLNCADTIKVQWTAALAKGRVLFSDMGRVMLSLIEDSCGAHDVLAGGSTAASNAARYVGGPYRNTRDNVVLAALKRGLDKRDIPACLTLFAPVVVGAGGRLGWNEAGRAAGDFVDLRAEMDLIVALSNCPTPSIRRPPTARTRWRSPASRRLSRRRTTSAAPRRSRPYAASRITPPPDSEGSRTMTDTHDTPVLDQVVPAAAPFSALVRKGQTIRIEDLKGCQAVDTLFYRADDLSERYSAQDTARAQGAAYITTGTKVLSNEGRVMLTVTADSCGRHDTSAGACSCESNTVRFGHATKYLHACRENFALEIAKYGLSKRDIVPNINFFMNVPIEQDGKLAIVDGVSKPGDAVELTAEMDVICVISNCPQINNPCNGFNPTPIRVTIRDGI</sequence>
<dbReference type="InterPro" id="IPR017792">
    <property type="entry name" value="UAAP1"/>
</dbReference>
<dbReference type="EMBL" id="FNHS01000028">
    <property type="protein sequence ID" value="SDO58255.1"/>
    <property type="molecule type" value="Genomic_DNA"/>
</dbReference>